<comment type="caution">
    <text evidence="2">The sequence shown here is derived from an EMBL/GenBank/DDBJ whole genome shotgun (WGS) entry which is preliminary data.</text>
</comment>
<evidence type="ECO:0000259" key="1">
    <source>
        <dbReference type="Pfam" id="PF03478"/>
    </source>
</evidence>
<dbReference type="EMBL" id="SMOL01000616">
    <property type="protein sequence ID" value="KAB2604476.1"/>
    <property type="molecule type" value="Genomic_DNA"/>
</dbReference>
<protein>
    <submittedName>
        <fullName evidence="2">F-box protein SKIP23-like</fullName>
    </submittedName>
</protein>
<dbReference type="SUPFAM" id="SSF81383">
    <property type="entry name" value="F-box domain"/>
    <property type="match status" value="1"/>
</dbReference>
<dbReference type="Pfam" id="PF03478">
    <property type="entry name" value="Beta-prop_KIB1-4"/>
    <property type="match status" value="1"/>
</dbReference>
<reference evidence="2 3" key="1">
    <citation type="submission" date="2019-09" db="EMBL/GenBank/DDBJ databases">
        <authorList>
            <person name="Ou C."/>
        </authorList>
    </citation>
    <scope>NUCLEOTIDE SEQUENCE [LARGE SCALE GENOMIC DNA]</scope>
    <source>
        <strain evidence="2">S2</strain>
        <tissue evidence="2">Leaf</tissue>
    </source>
</reference>
<sequence length="375" mass="43634">MGPDWANLPTEVVGLISERLTLDRDYFLFGMVCKSWHRKTKNNAIRISTMSTRHRAPMLLFSTGNNGVWRLYDVMRDKVLDLQVKLSKKTDFTITLINPVFRVKGRKVKENSIICLPPFNPPSWERVWIGRPNYGVYKATITADPILDADNCVVLVIYEDRCQLAFIRLNKDKMWTYIEDLRFVLFEVVPVRNQFYAIGGDESQLLSFDITTRFSSDIKFITTRRANECFTTLYLVSVNEEELLMVVRYIDHDYDREKRVTEKFEIFKLDYLKREWIEKKGLGDVALFLGDNSTVAVLASDIPGCRSNCIYFTHDHDRQTTIEFGGRGPHDLGVYDLESRIVDSQRPFTFSKLAMKMVGNSIRPPIWIVPTFQYL</sequence>
<dbReference type="InterPro" id="IPR050942">
    <property type="entry name" value="F-box_BR-signaling"/>
</dbReference>
<dbReference type="InterPro" id="IPR005174">
    <property type="entry name" value="KIB1-4_b-propeller"/>
</dbReference>
<name>A0A5N5FMY6_9ROSA</name>
<evidence type="ECO:0000313" key="3">
    <source>
        <dbReference type="Proteomes" id="UP000327157"/>
    </source>
</evidence>
<organism evidence="2 3">
    <name type="scientific">Pyrus ussuriensis x Pyrus communis</name>
    <dbReference type="NCBI Taxonomy" id="2448454"/>
    <lineage>
        <taxon>Eukaryota</taxon>
        <taxon>Viridiplantae</taxon>
        <taxon>Streptophyta</taxon>
        <taxon>Embryophyta</taxon>
        <taxon>Tracheophyta</taxon>
        <taxon>Spermatophyta</taxon>
        <taxon>Magnoliopsida</taxon>
        <taxon>eudicotyledons</taxon>
        <taxon>Gunneridae</taxon>
        <taxon>Pentapetalae</taxon>
        <taxon>rosids</taxon>
        <taxon>fabids</taxon>
        <taxon>Rosales</taxon>
        <taxon>Rosaceae</taxon>
        <taxon>Amygdaloideae</taxon>
        <taxon>Maleae</taxon>
        <taxon>Pyrus</taxon>
    </lineage>
</organism>
<dbReference type="PANTHER" id="PTHR44259">
    <property type="entry name" value="OS07G0183000 PROTEIN-RELATED"/>
    <property type="match status" value="1"/>
</dbReference>
<dbReference type="Gene3D" id="1.20.1280.50">
    <property type="match status" value="1"/>
</dbReference>
<reference evidence="2 3" key="2">
    <citation type="submission" date="2019-11" db="EMBL/GenBank/DDBJ databases">
        <title>A de novo genome assembly of a pear dwarfing rootstock.</title>
        <authorList>
            <person name="Wang F."/>
            <person name="Wang J."/>
            <person name="Li S."/>
            <person name="Zhang Y."/>
            <person name="Fang M."/>
            <person name="Ma L."/>
            <person name="Zhao Y."/>
            <person name="Jiang S."/>
        </authorList>
    </citation>
    <scope>NUCLEOTIDE SEQUENCE [LARGE SCALE GENOMIC DNA]</scope>
    <source>
        <strain evidence="2">S2</strain>
        <tissue evidence="2">Leaf</tissue>
    </source>
</reference>
<evidence type="ECO:0000313" key="2">
    <source>
        <dbReference type="EMBL" id="KAB2604476.1"/>
    </source>
</evidence>
<accession>A0A5N5FMY6</accession>
<dbReference type="InterPro" id="IPR036047">
    <property type="entry name" value="F-box-like_dom_sf"/>
</dbReference>
<proteinExistence type="predicted"/>
<keyword evidence="3" id="KW-1185">Reference proteome</keyword>
<dbReference type="Proteomes" id="UP000327157">
    <property type="component" value="Unassembled WGS sequence"/>
</dbReference>
<gene>
    <name evidence="2" type="ORF">D8674_042508</name>
</gene>
<dbReference type="AlphaFoldDB" id="A0A5N5FMY6"/>
<dbReference type="PANTHER" id="PTHR44259:SF107">
    <property type="entry name" value="F-BOX PROTEIN SKIP23-LIKE"/>
    <property type="match status" value="1"/>
</dbReference>
<feature type="domain" description="KIB1-4 beta-propeller" evidence="1">
    <location>
        <begin position="93"/>
        <end position="336"/>
    </location>
</feature>
<dbReference type="OrthoDB" id="1519185at2759"/>